<evidence type="ECO:0000256" key="2">
    <source>
        <dbReference type="ARBA" id="ARBA00022598"/>
    </source>
</evidence>
<comment type="similarity">
    <text evidence="1">Belongs to the ATP-dependent AMP-binding enzyme family.</text>
</comment>
<dbReference type="PROSITE" id="PS00455">
    <property type="entry name" value="AMP_BINDING"/>
    <property type="match status" value="1"/>
</dbReference>
<keyword evidence="6" id="KW-1185">Reference proteome</keyword>
<dbReference type="Gene3D" id="3.30.300.30">
    <property type="match status" value="1"/>
</dbReference>
<evidence type="ECO:0000313" key="6">
    <source>
        <dbReference type="Proteomes" id="UP000242757"/>
    </source>
</evidence>
<feature type="domain" description="AMP-binding enzyme C-terminal" evidence="4">
    <location>
        <begin position="327"/>
        <end position="400"/>
    </location>
</feature>
<dbReference type="SUPFAM" id="SSF56801">
    <property type="entry name" value="Acetyl-CoA synthetase-like"/>
    <property type="match status" value="1"/>
</dbReference>
<dbReference type="PANTHER" id="PTHR43201">
    <property type="entry name" value="ACYL-COA SYNTHETASE"/>
    <property type="match status" value="1"/>
</dbReference>
<sequence>MLYVNDQYIDQAWFADAGERLRARPALADCHRYRYAVCLSNTADWLAWLFLLRRERGGVLPLHGELPLAAARRAAQRAGCHWLIHGEHSERLAGGVTPAEGGELLQMSSGTTGEPKCIARSWSSIDRELDSYVSAFTEPASMTPVIACPVTHSYGLIAGLLVALKRGQQPVVIDNLNPKYLLRRLRELPAPLLYSSPAMLNTLCRLLPAGERLHAVMTSGTVLPGPWFEALRKASRHLFQQYGCSEAGCIAINPDVRAAVDIGLVLPHLSLVNAPEQDAPGELVVQGEDGVIHTRDLGWRRPDGMLVFVARLDDTINVAGLNVYPQEVEDVVMAMAAVHDAVVIRKADPFAGERVCLLFSADRPVSVAELRDWCQDRLARHQIPLEMHQLQLIPRQHNGKISRREVAARFEDGSLALALQEVS</sequence>
<dbReference type="InterPro" id="IPR025110">
    <property type="entry name" value="AMP-bd_C"/>
</dbReference>
<dbReference type="GO" id="GO:0006631">
    <property type="term" value="P:fatty acid metabolic process"/>
    <property type="evidence" value="ECO:0007669"/>
    <property type="project" value="TreeGrafter"/>
</dbReference>
<proteinExistence type="inferred from homology"/>
<dbReference type="OrthoDB" id="9803968at2"/>
<gene>
    <name evidence="5" type="ORF">B6S08_17525</name>
</gene>
<dbReference type="RefSeq" id="WP_094202102.1">
    <property type="nucleotide sequence ID" value="NZ_NBIM01000011.1"/>
</dbReference>
<name>A0A233RAM0_9GAMM</name>
<organism evidence="5 6">
    <name type="scientific">Oceanimonas doudoroffii</name>
    <dbReference type="NCBI Taxonomy" id="84158"/>
    <lineage>
        <taxon>Bacteria</taxon>
        <taxon>Pseudomonadati</taxon>
        <taxon>Pseudomonadota</taxon>
        <taxon>Gammaproteobacteria</taxon>
        <taxon>Aeromonadales</taxon>
        <taxon>Aeromonadaceae</taxon>
        <taxon>Oceanimonas</taxon>
    </lineage>
</organism>
<feature type="domain" description="AMP-dependent synthetase/ligase" evidence="3">
    <location>
        <begin position="105"/>
        <end position="288"/>
    </location>
</feature>
<dbReference type="InterPro" id="IPR020845">
    <property type="entry name" value="AMP-binding_CS"/>
</dbReference>
<dbReference type="Gene3D" id="3.40.50.12780">
    <property type="entry name" value="N-terminal domain of ligase-like"/>
    <property type="match status" value="1"/>
</dbReference>
<dbReference type="InterPro" id="IPR042099">
    <property type="entry name" value="ANL_N_sf"/>
</dbReference>
<dbReference type="PANTHER" id="PTHR43201:SF5">
    <property type="entry name" value="MEDIUM-CHAIN ACYL-COA LIGASE ACSF2, MITOCHONDRIAL"/>
    <property type="match status" value="1"/>
</dbReference>
<dbReference type="InterPro" id="IPR000873">
    <property type="entry name" value="AMP-dep_synth/lig_dom"/>
</dbReference>
<dbReference type="CDD" id="cd04433">
    <property type="entry name" value="AFD_class_I"/>
    <property type="match status" value="1"/>
</dbReference>
<evidence type="ECO:0000313" key="5">
    <source>
        <dbReference type="EMBL" id="OXY80435.1"/>
    </source>
</evidence>
<accession>A0A233RAM0</accession>
<dbReference type="EMBL" id="NBIM01000011">
    <property type="protein sequence ID" value="OXY80435.1"/>
    <property type="molecule type" value="Genomic_DNA"/>
</dbReference>
<reference evidence="5 6" key="1">
    <citation type="submission" date="2017-08" db="EMBL/GenBank/DDBJ databases">
        <title>A Genome Sequence of Oceanimonas doudoroffii ATCC 27123T.</title>
        <authorList>
            <person name="Brennan M.A."/>
            <person name="Maclea K.S."/>
            <person name="Mcclelland W.D."/>
            <person name="Trachtenberg A.M."/>
        </authorList>
    </citation>
    <scope>NUCLEOTIDE SEQUENCE [LARGE SCALE GENOMIC DNA]</scope>
    <source>
        <strain evidence="5 6">ATCC 27123</strain>
    </source>
</reference>
<dbReference type="Proteomes" id="UP000242757">
    <property type="component" value="Unassembled WGS sequence"/>
</dbReference>
<evidence type="ECO:0000259" key="3">
    <source>
        <dbReference type="Pfam" id="PF00501"/>
    </source>
</evidence>
<dbReference type="GO" id="GO:0031956">
    <property type="term" value="F:medium-chain fatty acid-CoA ligase activity"/>
    <property type="evidence" value="ECO:0007669"/>
    <property type="project" value="TreeGrafter"/>
</dbReference>
<protein>
    <submittedName>
        <fullName evidence="5">Acyl-CoA synthetase</fullName>
    </submittedName>
</protein>
<evidence type="ECO:0000256" key="1">
    <source>
        <dbReference type="ARBA" id="ARBA00006432"/>
    </source>
</evidence>
<dbReference type="Pfam" id="PF13193">
    <property type="entry name" value="AMP-binding_C"/>
    <property type="match status" value="1"/>
</dbReference>
<dbReference type="AlphaFoldDB" id="A0A233RAM0"/>
<comment type="caution">
    <text evidence="5">The sequence shown here is derived from an EMBL/GenBank/DDBJ whole genome shotgun (WGS) entry which is preliminary data.</text>
</comment>
<dbReference type="NCBIfam" id="NF006167">
    <property type="entry name" value="PRK08308.1"/>
    <property type="match status" value="1"/>
</dbReference>
<evidence type="ECO:0000259" key="4">
    <source>
        <dbReference type="Pfam" id="PF13193"/>
    </source>
</evidence>
<keyword evidence="2" id="KW-0436">Ligase</keyword>
<dbReference type="Pfam" id="PF00501">
    <property type="entry name" value="AMP-binding"/>
    <property type="match status" value="1"/>
</dbReference>
<dbReference type="InterPro" id="IPR045851">
    <property type="entry name" value="AMP-bd_C_sf"/>
</dbReference>